<keyword evidence="2" id="KW-1185">Reference proteome</keyword>
<protein>
    <submittedName>
        <fullName evidence="1">Uncharacterized protein</fullName>
    </submittedName>
</protein>
<evidence type="ECO:0000313" key="1">
    <source>
        <dbReference type="EMBL" id="SDM52896.1"/>
    </source>
</evidence>
<proteinExistence type="predicted"/>
<organism evidence="1 2">
    <name type="scientific">Methylobacterium phyllostachyos</name>
    <dbReference type="NCBI Taxonomy" id="582672"/>
    <lineage>
        <taxon>Bacteria</taxon>
        <taxon>Pseudomonadati</taxon>
        <taxon>Pseudomonadota</taxon>
        <taxon>Alphaproteobacteria</taxon>
        <taxon>Hyphomicrobiales</taxon>
        <taxon>Methylobacteriaceae</taxon>
        <taxon>Methylobacterium</taxon>
    </lineage>
</organism>
<name>A0A1G9TZ01_9HYPH</name>
<dbReference type="RefSeq" id="WP_091713638.1">
    <property type="nucleotide sequence ID" value="NZ_FNHS01000002.1"/>
</dbReference>
<dbReference type="AlphaFoldDB" id="A0A1G9TZ01"/>
<dbReference type="EMBL" id="FNHS01000002">
    <property type="protein sequence ID" value="SDM52896.1"/>
    <property type="molecule type" value="Genomic_DNA"/>
</dbReference>
<accession>A0A1G9TZ01</accession>
<sequence length="83" mass="9005">MTRPLYTIAPERQRRFRSSVAAVRDDRADDVLLDAWGALAIERRVIDTTRAVDLYALAAERIAVLPAGERAAVEAALLGGPAC</sequence>
<dbReference type="Proteomes" id="UP000198704">
    <property type="component" value="Unassembled WGS sequence"/>
</dbReference>
<evidence type="ECO:0000313" key="2">
    <source>
        <dbReference type="Proteomes" id="UP000198704"/>
    </source>
</evidence>
<reference evidence="2" key="1">
    <citation type="submission" date="2016-10" db="EMBL/GenBank/DDBJ databases">
        <authorList>
            <person name="Varghese N."/>
            <person name="Submissions S."/>
        </authorList>
    </citation>
    <scope>NUCLEOTIDE SEQUENCE [LARGE SCALE GENOMIC DNA]</scope>
    <source>
        <strain evidence="2">BL47</strain>
    </source>
</reference>
<dbReference type="STRING" id="582672.SAMN05216360_102351"/>
<gene>
    <name evidence="1" type="ORF">SAMN05216360_102351</name>
</gene>